<dbReference type="SUPFAM" id="SSF56112">
    <property type="entry name" value="Protein kinase-like (PK-like)"/>
    <property type="match status" value="1"/>
</dbReference>
<keyword evidence="15" id="KW-0808">Transferase</keyword>
<dbReference type="GO" id="GO:0016301">
    <property type="term" value="F:kinase activity"/>
    <property type="evidence" value="ECO:0007669"/>
    <property type="project" value="UniProtKB-KW"/>
</dbReference>
<keyword evidence="10" id="KW-0744">Spermatogenesis</keyword>
<dbReference type="EMBL" id="AP028918">
    <property type="protein sequence ID" value="BES99383.1"/>
    <property type="molecule type" value="Genomic_DNA"/>
</dbReference>
<evidence type="ECO:0000256" key="13">
    <source>
        <dbReference type="SAM" id="MobiDB-lite"/>
    </source>
</evidence>
<dbReference type="Proteomes" id="UP001307889">
    <property type="component" value="Chromosome 10"/>
</dbReference>
<comment type="similarity">
    <text evidence="12">Belongs to the protein kinase superfamily.</text>
</comment>
<feature type="domain" description="Protein kinase" evidence="14">
    <location>
        <begin position="24"/>
        <end position="286"/>
    </location>
</feature>
<evidence type="ECO:0000256" key="11">
    <source>
        <dbReference type="PROSITE-ProRule" id="PRU10141"/>
    </source>
</evidence>
<dbReference type="InterPro" id="IPR017441">
    <property type="entry name" value="Protein_kinase_ATP_BS"/>
</dbReference>
<dbReference type="PROSITE" id="PS00108">
    <property type="entry name" value="PROTEIN_KINASE_ST"/>
    <property type="match status" value="1"/>
</dbReference>
<keyword evidence="2" id="KW-0217">Developmental protein</keyword>
<evidence type="ECO:0000256" key="9">
    <source>
        <dbReference type="ARBA" id="ARBA00022843"/>
    </source>
</evidence>
<evidence type="ECO:0000256" key="6">
    <source>
        <dbReference type="ARBA" id="ARBA00022782"/>
    </source>
</evidence>
<keyword evidence="16" id="KW-1185">Reference proteome</keyword>
<evidence type="ECO:0000313" key="15">
    <source>
        <dbReference type="EMBL" id="BES99383.1"/>
    </source>
</evidence>
<dbReference type="InterPro" id="IPR011009">
    <property type="entry name" value="Kinase-like_dom_sf"/>
</dbReference>
<evidence type="ECO:0000256" key="8">
    <source>
        <dbReference type="ARBA" id="ARBA00022842"/>
    </source>
</evidence>
<dbReference type="PANTHER" id="PTHR24346">
    <property type="entry name" value="MAP/MICROTUBULE AFFINITY-REGULATING KINASE"/>
    <property type="match status" value="1"/>
</dbReference>
<keyword evidence="6" id="KW-0221">Differentiation</keyword>
<dbReference type="SMART" id="SM00220">
    <property type="entry name" value="S_TKc"/>
    <property type="match status" value="1"/>
</dbReference>
<dbReference type="Pfam" id="PF00069">
    <property type="entry name" value="Pkinase"/>
    <property type="match status" value="1"/>
</dbReference>
<keyword evidence="5 11" id="KW-0547">Nucleotide-binding</keyword>
<organism evidence="15 16">
    <name type="scientific">Nesidiocoris tenuis</name>
    <dbReference type="NCBI Taxonomy" id="355587"/>
    <lineage>
        <taxon>Eukaryota</taxon>
        <taxon>Metazoa</taxon>
        <taxon>Ecdysozoa</taxon>
        <taxon>Arthropoda</taxon>
        <taxon>Hexapoda</taxon>
        <taxon>Insecta</taxon>
        <taxon>Pterygota</taxon>
        <taxon>Neoptera</taxon>
        <taxon>Paraneoptera</taxon>
        <taxon>Hemiptera</taxon>
        <taxon>Heteroptera</taxon>
        <taxon>Panheteroptera</taxon>
        <taxon>Cimicomorpha</taxon>
        <taxon>Miridae</taxon>
        <taxon>Dicyphina</taxon>
        <taxon>Nesidiocoris</taxon>
    </lineage>
</organism>
<protein>
    <submittedName>
        <fullName evidence="15">Testis-specific serine threonine-protein kinase</fullName>
    </submittedName>
</protein>
<evidence type="ECO:0000256" key="5">
    <source>
        <dbReference type="ARBA" id="ARBA00022741"/>
    </source>
</evidence>
<name>A0ABN7B554_9HEMI</name>
<dbReference type="InterPro" id="IPR008271">
    <property type="entry name" value="Ser/Thr_kinase_AS"/>
</dbReference>
<evidence type="ECO:0000256" key="2">
    <source>
        <dbReference type="ARBA" id="ARBA00022473"/>
    </source>
</evidence>
<dbReference type="Gene3D" id="1.10.510.10">
    <property type="entry name" value="Transferase(Phosphotransferase) domain 1"/>
    <property type="match status" value="1"/>
</dbReference>
<evidence type="ECO:0000259" key="14">
    <source>
        <dbReference type="PROSITE" id="PS50011"/>
    </source>
</evidence>
<keyword evidence="9" id="KW-0832">Ubl conjugation</keyword>
<keyword evidence="12" id="KW-0723">Serine/threonine-protein kinase</keyword>
<evidence type="ECO:0000256" key="1">
    <source>
        <dbReference type="ARBA" id="ARBA00001946"/>
    </source>
</evidence>
<feature type="region of interest" description="Disordered" evidence="13">
    <location>
        <begin position="398"/>
        <end position="426"/>
    </location>
</feature>
<keyword evidence="3" id="KW-0597">Phosphoprotein</keyword>
<dbReference type="PANTHER" id="PTHR24346:SF102">
    <property type="entry name" value="TESTIS-SPECIFIC SERINE_THREONINE-PROTEIN KINASE 1"/>
    <property type="match status" value="1"/>
</dbReference>
<evidence type="ECO:0000256" key="3">
    <source>
        <dbReference type="ARBA" id="ARBA00022553"/>
    </source>
</evidence>
<proteinExistence type="inferred from homology"/>
<sequence length="426" mass="48109">MESSHIADASITYSDEQLLRKRGYQFIKQLGEGSYAKVYLTNHEQSGRPDATLACKVINARKAPREFVTKFLPRELDIIGKVAHPNIIHIAAIFHIEHKFLIFMRYAENGDLLEYILRKGEVKESVARVWLYQLSLALQYLHVLDIAHRDIKCENVLISANYNIKLADFGFARFVALSGRQVMSTTYCGSLIYASPEIIKGKPYFPKCSDVWSLGIVTYIMLNKTMPFSESNSRQLYKLQMAQQWSFRRRILPALTQGIVAMVTKMLEPNFKARVTIDDILQDVYFKEAALEMTETEKAALNFAVRHKSELQHAKSFDMADIANTHEQAKEAYTSTVIVSADSRVAVDQPETTAVQGVTTVPEVTTVQEPTTTQEPTDFSFIIKAVTEREMAHVAENDQPIDVEQMGTNSPPAASQLDSKMEIALQ</sequence>
<dbReference type="PROSITE" id="PS50011">
    <property type="entry name" value="PROTEIN_KINASE_DOM"/>
    <property type="match status" value="1"/>
</dbReference>
<gene>
    <name evidence="15" type="ORF">NTJ_12200</name>
</gene>
<evidence type="ECO:0000256" key="4">
    <source>
        <dbReference type="ARBA" id="ARBA00022723"/>
    </source>
</evidence>
<dbReference type="InterPro" id="IPR000719">
    <property type="entry name" value="Prot_kinase_dom"/>
</dbReference>
<keyword evidence="7 11" id="KW-0067">ATP-binding</keyword>
<accession>A0ABN7B554</accession>
<comment type="cofactor">
    <cofactor evidence="1">
        <name>Mg(2+)</name>
        <dbReference type="ChEBI" id="CHEBI:18420"/>
    </cofactor>
</comment>
<dbReference type="PROSITE" id="PS00107">
    <property type="entry name" value="PROTEIN_KINASE_ATP"/>
    <property type="match status" value="1"/>
</dbReference>
<evidence type="ECO:0000313" key="16">
    <source>
        <dbReference type="Proteomes" id="UP001307889"/>
    </source>
</evidence>
<evidence type="ECO:0000256" key="7">
    <source>
        <dbReference type="ARBA" id="ARBA00022840"/>
    </source>
</evidence>
<keyword evidence="4" id="KW-0479">Metal-binding</keyword>
<evidence type="ECO:0000256" key="10">
    <source>
        <dbReference type="ARBA" id="ARBA00022871"/>
    </source>
</evidence>
<keyword evidence="8" id="KW-0460">Magnesium</keyword>
<feature type="binding site" evidence="11">
    <location>
        <position position="56"/>
    </location>
    <ligand>
        <name>ATP</name>
        <dbReference type="ChEBI" id="CHEBI:30616"/>
    </ligand>
</feature>
<keyword evidence="15" id="KW-0418">Kinase</keyword>
<reference evidence="15 16" key="1">
    <citation type="submission" date="2023-09" db="EMBL/GenBank/DDBJ databases">
        <title>Nesidiocoris tenuis whole genome shotgun sequence.</title>
        <authorList>
            <person name="Shibata T."/>
            <person name="Shimoda M."/>
            <person name="Kobayashi T."/>
            <person name="Uehara T."/>
        </authorList>
    </citation>
    <scope>NUCLEOTIDE SEQUENCE [LARGE SCALE GENOMIC DNA]</scope>
    <source>
        <strain evidence="15 16">Japan</strain>
    </source>
</reference>
<evidence type="ECO:0000256" key="12">
    <source>
        <dbReference type="RuleBase" id="RU000304"/>
    </source>
</evidence>
<feature type="compositionally biased region" description="Polar residues" evidence="13">
    <location>
        <begin position="406"/>
        <end position="418"/>
    </location>
</feature>